<organism evidence="2 3">
    <name type="scientific">Ancylostoma ceylanicum</name>
    <dbReference type="NCBI Taxonomy" id="53326"/>
    <lineage>
        <taxon>Eukaryota</taxon>
        <taxon>Metazoa</taxon>
        <taxon>Ecdysozoa</taxon>
        <taxon>Nematoda</taxon>
        <taxon>Chromadorea</taxon>
        <taxon>Rhabditida</taxon>
        <taxon>Rhabditina</taxon>
        <taxon>Rhabditomorpha</taxon>
        <taxon>Strongyloidea</taxon>
        <taxon>Ancylostomatidae</taxon>
        <taxon>Ancylostomatinae</taxon>
        <taxon>Ancylostoma</taxon>
    </lineage>
</organism>
<dbReference type="EMBL" id="JARK01001533">
    <property type="protein sequence ID" value="EYB92177.1"/>
    <property type="molecule type" value="Genomic_DNA"/>
</dbReference>
<reference evidence="3" key="1">
    <citation type="journal article" date="2015" name="Nat. Genet.">
        <title>The genome and transcriptome of the zoonotic hookworm Ancylostoma ceylanicum identify infection-specific gene families.</title>
        <authorList>
            <person name="Schwarz E.M."/>
            <person name="Hu Y."/>
            <person name="Antoshechkin I."/>
            <person name="Miller M.M."/>
            <person name="Sternberg P.W."/>
            <person name="Aroian R.V."/>
        </authorList>
    </citation>
    <scope>NUCLEOTIDE SEQUENCE</scope>
    <source>
        <strain evidence="3">HY135</strain>
    </source>
</reference>
<evidence type="ECO:0000313" key="2">
    <source>
        <dbReference type="EMBL" id="EYB92177.1"/>
    </source>
</evidence>
<name>A0A016SPA0_9BILA</name>
<proteinExistence type="predicted"/>
<dbReference type="Proteomes" id="UP000024635">
    <property type="component" value="Unassembled WGS sequence"/>
</dbReference>
<gene>
    <name evidence="2" type="primary">Acey_s0197.g1580</name>
    <name evidence="2" type="ORF">Y032_0197g1580</name>
</gene>
<comment type="caution">
    <text evidence="2">The sequence shown here is derived from an EMBL/GenBank/DDBJ whole genome shotgun (WGS) entry which is preliminary data.</text>
</comment>
<feature type="region of interest" description="Disordered" evidence="1">
    <location>
        <begin position="1"/>
        <end position="24"/>
    </location>
</feature>
<protein>
    <submittedName>
        <fullName evidence="2">Uncharacterized protein</fullName>
    </submittedName>
</protein>
<evidence type="ECO:0000256" key="1">
    <source>
        <dbReference type="SAM" id="MobiDB-lite"/>
    </source>
</evidence>
<keyword evidence="3" id="KW-1185">Reference proteome</keyword>
<dbReference type="AlphaFoldDB" id="A0A016SPA0"/>
<accession>A0A016SPA0</accession>
<sequence>MLAGSNVRNTEDMGPPVQKGASGPVLWKIQGYGPTEGEKEPIEAGPRELFRVVPSPALVFNCRPPLLPSFALLAECRWLGPKGLPSRVASRTGRSYPPSPTLNIPLVSAVSIQDWLE</sequence>
<evidence type="ECO:0000313" key="3">
    <source>
        <dbReference type="Proteomes" id="UP000024635"/>
    </source>
</evidence>